<feature type="signal peptide" evidence="1">
    <location>
        <begin position="1"/>
        <end position="34"/>
    </location>
</feature>
<evidence type="ECO:0000313" key="3">
    <source>
        <dbReference type="Proteomes" id="UP000295131"/>
    </source>
</evidence>
<proteinExistence type="predicted"/>
<accession>A0A4R5PJH9</accession>
<feature type="chain" id="PRO_5020447377" evidence="1">
    <location>
        <begin position="35"/>
        <end position="61"/>
    </location>
</feature>
<reference evidence="2 3" key="1">
    <citation type="journal article" date="2013" name="Int. J. Syst. Evol. Microbiol.">
        <title>Hoeflea suaedae sp. nov., an endophytic bacterium isolated from the root of the halophyte Suaeda maritima.</title>
        <authorList>
            <person name="Chung E.J."/>
            <person name="Park J.A."/>
            <person name="Pramanik P."/>
            <person name="Bibi F."/>
            <person name="Jeon C.O."/>
            <person name="Chung Y.R."/>
        </authorList>
    </citation>
    <scope>NUCLEOTIDE SEQUENCE [LARGE SCALE GENOMIC DNA]</scope>
    <source>
        <strain evidence="2 3">YC6898</strain>
    </source>
</reference>
<dbReference type="AlphaFoldDB" id="A0A4R5PJH9"/>
<name>A0A4R5PJH9_9HYPH</name>
<sequence>MIRTATRSASRSFTLALRIALFSSLFMAPVGAFAYSAANTAGNGLSGAGFVLYVSLQRSAG</sequence>
<protein>
    <submittedName>
        <fullName evidence="2">Uncharacterized protein</fullName>
    </submittedName>
</protein>
<dbReference type="EMBL" id="SMSI01000002">
    <property type="protein sequence ID" value="TDH35823.1"/>
    <property type="molecule type" value="Genomic_DNA"/>
</dbReference>
<keyword evidence="1" id="KW-0732">Signal</keyword>
<keyword evidence="3" id="KW-1185">Reference proteome</keyword>
<evidence type="ECO:0000313" key="2">
    <source>
        <dbReference type="EMBL" id="TDH35823.1"/>
    </source>
</evidence>
<dbReference type="RefSeq" id="WP_133284523.1">
    <property type="nucleotide sequence ID" value="NZ_SMSI01000002.1"/>
</dbReference>
<evidence type="ECO:0000256" key="1">
    <source>
        <dbReference type="SAM" id="SignalP"/>
    </source>
</evidence>
<gene>
    <name evidence="2" type="ORF">E2A64_10885</name>
</gene>
<organism evidence="2 3">
    <name type="scientific">Pseudohoeflea suaedae</name>
    <dbReference type="NCBI Taxonomy" id="877384"/>
    <lineage>
        <taxon>Bacteria</taxon>
        <taxon>Pseudomonadati</taxon>
        <taxon>Pseudomonadota</taxon>
        <taxon>Alphaproteobacteria</taxon>
        <taxon>Hyphomicrobiales</taxon>
        <taxon>Rhizobiaceae</taxon>
        <taxon>Pseudohoeflea</taxon>
    </lineage>
</organism>
<comment type="caution">
    <text evidence="2">The sequence shown here is derived from an EMBL/GenBank/DDBJ whole genome shotgun (WGS) entry which is preliminary data.</text>
</comment>
<dbReference type="Proteomes" id="UP000295131">
    <property type="component" value="Unassembled WGS sequence"/>
</dbReference>